<name>A0A378LRL3_9GAMM</name>
<keyword evidence="2" id="KW-1185">Reference proteome</keyword>
<evidence type="ECO:0008006" key="3">
    <source>
        <dbReference type="Google" id="ProtNLM"/>
    </source>
</evidence>
<dbReference type="RefSeq" id="WP_031563844.1">
    <property type="nucleotide sequence ID" value="NZ_CAAAIS010000002.1"/>
</dbReference>
<dbReference type="EMBL" id="UGPB01000001">
    <property type="protein sequence ID" value="STY28478.1"/>
    <property type="molecule type" value="Genomic_DNA"/>
</dbReference>
<reference evidence="1 2" key="1">
    <citation type="submission" date="2018-06" db="EMBL/GenBank/DDBJ databases">
        <authorList>
            <consortium name="Pathogen Informatics"/>
            <person name="Doyle S."/>
        </authorList>
    </citation>
    <scope>NUCLEOTIDE SEQUENCE [LARGE SCALE GENOMIC DNA]</scope>
    <source>
        <strain evidence="1 2">NCTC11532</strain>
    </source>
</reference>
<accession>A0A378LRL3</accession>
<dbReference type="Proteomes" id="UP000255297">
    <property type="component" value="Unassembled WGS sequence"/>
</dbReference>
<proteinExistence type="predicted"/>
<dbReference type="STRING" id="1122170.GCA_000701265_02815"/>
<protein>
    <recommendedName>
        <fullName evidence="3">DUF4276 family protein</fullName>
    </recommendedName>
</protein>
<gene>
    <name evidence="1" type="ORF">NCTC11532_00653</name>
</gene>
<dbReference type="AlphaFoldDB" id="A0A378LRL3"/>
<evidence type="ECO:0000313" key="1">
    <source>
        <dbReference type="EMBL" id="STY28478.1"/>
    </source>
</evidence>
<dbReference type="Pfam" id="PF14103">
    <property type="entry name" value="DUF4276"/>
    <property type="match status" value="1"/>
</dbReference>
<evidence type="ECO:0000313" key="2">
    <source>
        <dbReference type="Proteomes" id="UP000255297"/>
    </source>
</evidence>
<organism evidence="1 2">
    <name type="scientific">Legionella wadsworthii</name>
    <dbReference type="NCBI Taxonomy" id="28088"/>
    <lineage>
        <taxon>Bacteria</taxon>
        <taxon>Pseudomonadati</taxon>
        <taxon>Pseudomonadota</taxon>
        <taxon>Gammaproteobacteria</taxon>
        <taxon>Legionellales</taxon>
        <taxon>Legionellaceae</taxon>
        <taxon>Legionella</taxon>
    </lineage>
</organism>
<dbReference type="InterPro" id="IPR025455">
    <property type="entry name" value="DUF4276"/>
</dbReference>
<dbReference type="OrthoDB" id="9801478at2"/>
<sequence length="219" mass="25191">MIRVHVICEGSTEEMFIKEILAEYFLSQQIYLIPSLIGKPGHKGGNICYTRLLTDVSLRLKNDKQCYCTTMLDYYGLHIEFPGKKEAVKSNSILDKSKIMKKYLSAEITKKLGDMSSRFIPYIQFHEFEGLLFSAPETLANSLNCDLIHEFQKIRDKYPSPEDINDNIETAPSKRISSLHPSYDKPYHPIMVALDIGLDLMREECKIFNSWILSLEALN</sequence>